<keyword evidence="12" id="KW-1185">Reference proteome</keyword>
<evidence type="ECO:0000313" key="12">
    <source>
        <dbReference type="Proteomes" id="UP000770661"/>
    </source>
</evidence>
<evidence type="ECO:0000256" key="3">
    <source>
        <dbReference type="ARBA" id="ARBA00023054"/>
    </source>
</evidence>
<comment type="caution">
    <text evidence="11">The sequence shown here is derived from an EMBL/GenBank/DDBJ whole genome shotgun (WGS) entry which is preliminary data.</text>
</comment>
<keyword evidence="3 7" id="KW-0175">Coiled coil</keyword>
<feature type="region of interest" description="Disordered" evidence="8">
    <location>
        <begin position="1"/>
        <end position="103"/>
    </location>
</feature>
<dbReference type="InterPro" id="IPR016024">
    <property type="entry name" value="ARM-type_fold"/>
</dbReference>
<feature type="region of interest" description="Disordered" evidence="8">
    <location>
        <begin position="138"/>
        <end position="160"/>
    </location>
</feature>
<name>A0A8J4YC73_CHIOP</name>
<evidence type="ECO:0000256" key="7">
    <source>
        <dbReference type="SAM" id="Coils"/>
    </source>
</evidence>
<evidence type="ECO:0000259" key="10">
    <source>
        <dbReference type="Pfam" id="PF07540"/>
    </source>
</evidence>
<evidence type="ECO:0000256" key="5">
    <source>
        <dbReference type="ARBA" id="ARBA00032701"/>
    </source>
</evidence>
<dbReference type="EMBL" id="JACEEZ010005696">
    <property type="protein sequence ID" value="KAG0725335.1"/>
    <property type="molecule type" value="Genomic_DNA"/>
</dbReference>
<feature type="coiled-coil region" evidence="7">
    <location>
        <begin position="484"/>
        <end position="511"/>
    </location>
</feature>
<evidence type="ECO:0000256" key="1">
    <source>
        <dbReference type="ARBA" id="ARBA00004604"/>
    </source>
</evidence>
<dbReference type="OrthoDB" id="10263597at2759"/>
<comment type="similarity">
    <text evidence="2">Belongs to the CBF/MAK21 family.</text>
</comment>
<evidence type="ECO:0000256" key="2">
    <source>
        <dbReference type="ARBA" id="ARBA00007797"/>
    </source>
</evidence>
<sequence>MSTPVAAVRHTAKRAWHGAGGAEEPGGVMNRKKRGSKLAQKAKKKGLSHAKINNIRKYKMAKRGEMTEAQRKRKKQEKKAAKRVTYAEMHSKKRLAKERKEKFDAEDELYPLMAEVSGEDMIKMMDPEDLSFLVEKKGVKRKQKGEKPLEGEEQYDNDERTFDEIRDGKKVRGLLPYKTDKGVIPRFREIEEPEEEEEEKEKEDAEEEEEAEEEEVPEEKSTIDFLIERQRKLDERKVKIGCLAANFIQQPEERLSGFSSLLHFLDEADPDIALTVKKYAALSLLEVFHKVIPSYPIQHHDLNMKLKKDTQQVFFYENHLLSGYQIYLKGLENMLTLATKKTKSPAMQSLGSVGVRCLGELLLTHTHFNFTTNILQALVPLLNHPHDPLSALAASYLTRLFKVDKMGYYSFETVKRVDHFVRRRSFRVRPEVLRVLLGLRMKEATSLDTIIEARLTTKRKMTHTEKLIRKVTEEQKRGRKSNKESKLFRKKRKLEEQMKGMKEEKAGQARRKQHSGLIQLVFGLYIHVLKRRPNNKLNGVVLEGLARFSHLINIEFFADLLNVLGVLMAEGSLKFRESLHCIQVVFTILAGQGEVLTLDPNRFFKYLYINMLKLSAGMNHGDAQSAVESLKQMLVEHRRKANPGRVLAFSKRLATLSLCLLHSGAIPALTTLRSITLVHPSVEALMAQTRRAPVECSPPTWRSRRTPTPPPPPSGNSTFWRLCGMVIYGVLKLVMRHYHSTVRQLAGHLLAGVPLQGEGTLPYTLTKRSLQELFDDYNPMEMRFNPAVPTPAGTSPTTSFVEPRNANEE</sequence>
<feature type="domain" description="Nucleolar complex-associated protein 3 N-terminal" evidence="10">
    <location>
        <begin position="236"/>
        <end position="327"/>
    </location>
</feature>
<comment type="subcellular location">
    <subcellularLocation>
        <location evidence="1">Nucleus</location>
        <location evidence="1">Nucleolus</location>
    </subcellularLocation>
</comment>
<dbReference type="GO" id="GO:0005730">
    <property type="term" value="C:nucleolus"/>
    <property type="evidence" value="ECO:0007669"/>
    <property type="project" value="UniProtKB-SubCell"/>
</dbReference>
<dbReference type="AlphaFoldDB" id="A0A8J4YC73"/>
<dbReference type="SUPFAM" id="SSF48371">
    <property type="entry name" value="ARM repeat"/>
    <property type="match status" value="1"/>
</dbReference>
<dbReference type="PANTHER" id="PTHR14428">
    <property type="entry name" value="NUCLEOLAR COMPLEX PROTEIN 3"/>
    <property type="match status" value="1"/>
</dbReference>
<proteinExistence type="inferred from homology"/>
<dbReference type="InterPro" id="IPR005612">
    <property type="entry name" value="CCAAT-binding_factor"/>
</dbReference>
<dbReference type="Proteomes" id="UP000770661">
    <property type="component" value="Unassembled WGS sequence"/>
</dbReference>
<evidence type="ECO:0000256" key="4">
    <source>
        <dbReference type="ARBA" id="ARBA00023242"/>
    </source>
</evidence>
<evidence type="ECO:0000256" key="6">
    <source>
        <dbReference type="ARBA" id="ARBA00032937"/>
    </source>
</evidence>
<dbReference type="GO" id="GO:0006270">
    <property type="term" value="P:DNA replication initiation"/>
    <property type="evidence" value="ECO:0007669"/>
    <property type="project" value="TreeGrafter"/>
</dbReference>
<dbReference type="Pfam" id="PF07540">
    <property type="entry name" value="NOC3p"/>
    <property type="match status" value="1"/>
</dbReference>
<evidence type="ECO:0000259" key="9">
    <source>
        <dbReference type="Pfam" id="PF03914"/>
    </source>
</evidence>
<dbReference type="Pfam" id="PF03914">
    <property type="entry name" value="CBF"/>
    <property type="match status" value="1"/>
</dbReference>
<feature type="compositionally biased region" description="Basic residues" evidence="8">
    <location>
        <begin position="30"/>
        <end position="61"/>
    </location>
</feature>
<keyword evidence="4" id="KW-0539">Nucleus</keyword>
<feature type="region of interest" description="Disordered" evidence="8">
    <location>
        <begin position="786"/>
        <end position="809"/>
    </location>
</feature>
<feature type="compositionally biased region" description="Basic residues" evidence="8">
    <location>
        <begin position="71"/>
        <end position="82"/>
    </location>
</feature>
<dbReference type="InterPro" id="IPR016903">
    <property type="entry name" value="Nucleolar_cplx-assoc_3"/>
</dbReference>
<evidence type="ECO:0000313" key="11">
    <source>
        <dbReference type="EMBL" id="KAG0725335.1"/>
    </source>
</evidence>
<dbReference type="PANTHER" id="PTHR14428:SF5">
    <property type="entry name" value="NUCLEOLAR COMPLEX PROTEIN 3 HOMOLOG"/>
    <property type="match status" value="1"/>
</dbReference>
<reference evidence="11" key="1">
    <citation type="submission" date="2020-07" db="EMBL/GenBank/DDBJ databases">
        <title>The High-quality genome of the commercially important snow crab, Chionoecetes opilio.</title>
        <authorList>
            <person name="Jeong J.-H."/>
            <person name="Ryu S."/>
        </authorList>
    </citation>
    <scope>NUCLEOTIDE SEQUENCE</scope>
    <source>
        <strain evidence="11">MADBK_172401_WGS</strain>
        <tissue evidence="11">Digestive gland</tissue>
    </source>
</reference>
<evidence type="ECO:0000256" key="8">
    <source>
        <dbReference type="SAM" id="MobiDB-lite"/>
    </source>
</evidence>
<feature type="region of interest" description="Disordered" evidence="8">
    <location>
        <begin position="695"/>
        <end position="715"/>
    </location>
</feature>
<feature type="compositionally biased region" description="Acidic residues" evidence="8">
    <location>
        <begin position="191"/>
        <end position="217"/>
    </location>
</feature>
<protein>
    <recommendedName>
        <fullName evidence="6">NOC3-like protein</fullName>
    </recommendedName>
    <alternativeName>
        <fullName evidence="5">Nucleolar complex-associated protein 3-like protein</fullName>
    </alternativeName>
</protein>
<accession>A0A8J4YC73</accession>
<gene>
    <name evidence="11" type="primary">noc3l</name>
    <name evidence="11" type="ORF">GWK47_038790</name>
</gene>
<organism evidence="11 12">
    <name type="scientific">Chionoecetes opilio</name>
    <name type="common">Atlantic snow crab</name>
    <name type="synonym">Cancer opilio</name>
    <dbReference type="NCBI Taxonomy" id="41210"/>
    <lineage>
        <taxon>Eukaryota</taxon>
        <taxon>Metazoa</taxon>
        <taxon>Ecdysozoa</taxon>
        <taxon>Arthropoda</taxon>
        <taxon>Crustacea</taxon>
        <taxon>Multicrustacea</taxon>
        <taxon>Malacostraca</taxon>
        <taxon>Eumalacostraca</taxon>
        <taxon>Eucarida</taxon>
        <taxon>Decapoda</taxon>
        <taxon>Pleocyemata</taxon>
        <taxon>Brachyura</taxon>
        <taxon>Eubrachyura</taxon>
        <taxon>Majoidea</taxon>
        <taxon>Majidae</taxon>
        <taxon>Chionoecetes</taxon>
    </lineage>
</organism>
<feature type="region of interest" description="Disordered" evidence="8">
    <location>
        <begin position="187"/>
        <end position="221"/>
    </location>
</feature>
<dbReference type="InterPro" id="IPR011501">
    <property type="entry name" value="Noc3_N"/>
</dbReference>
<feature type="domain" description="CCAAT-binding factor" evidence="9">
    <location>
        <begin position="578"/>
        <end position="691"/>
    </location>
</feature>
<dbReference type="GO" id="GO:0003682">
    <property type="term" value="F:chromatin binding"/>
    <property type="evidence" value="ECO:0007669"/>
    <property type="project" value="TreeGrafter"/>
</dbReference>